<dbReference type="InterPro" id="IPR001509">
    <property type="entry name" value="Epimerase_deHydtase"/>
</dbReference>
<dbReference type="Proteomes" id="UP000542674">
    <property type="component" value="Unassembled WGS sequence"/>
</dbReference>
<sequence>MLVLVAGSSGLIGNAVVADLRDAGHEVRRLVRRPAEADDEREWDPPGDVVAADALTGVDAVVNLCGSAIRGRWNAKDKRTVRDSRIHATHVLSKAMAAEGVPLLLNASSVSYYGNTGDVAVDESAGSGDGFLARMVIDWEGATAPAREAGVRVVTMRTGLVLSRDGGLLSQLRPMVRLGLGGKLGDGRQYVSWISVADVVAAIRFLLTDRGLSGPVNLCAPDPVTNAEFTRALGRALRRPVFMTMPKPVVRMAFGDAADELALNSLRVVPTALLDAGFRFRHREFAAALADVL</sequence>
<dbReference type="AlphaFoldDB" id="A0A7W7WXA6"/>
<evidence type="ECO:0008006" key="6">
    <source>
        <dbReference type="Google" id="ProtNLM"/>
    </source>
</evidence>
<evidence type="ECO:0000259" key="3">
    <source>
        <dbReference type="Pfam" id="PF08338"/>
    </source>
</evidence>
<dbReference type="PANTHER" id="PTHR11092">
    <property type="entry name" value="SUGAR NUCLEOTIDE EPIMERASE RELATED"/>
    <property type="match status" value="1"/>
</dbReference>
<dbReference type="InterPro" id="IPR013549">
    <property type="entry name" value="DUF1731"/>
</dbReference>
<accession>A0A7W7WXA6</accession>
<dbReference type="InterPro" id="IPR010099">
    <property type="entry name" value="SDR39U1"/>
</dbReference>
<dbReference type="Gene3D" id="3.40.50.720">
    <property type="entry name" value="NAD(P)-binding Rossmann-like Domain"/>
    <property type="match status" value="1"/>
</dbReference>
<dbReference type="EMBL" id="JACHJS010000001">
    <property type="protein sequence ID" value="MBB4966408.1"/>
    <property type="molecule type" value="Genomic_DNA"/>
</dbReference>
<dbReference type="Pfam" id="PF08338">
    <property type="entry name" value="DUF1731"/>
    <property type="match status" value="1"/>
</dbReference>
<gene>
    <name evidence="4" type="ORF">F4559_003767</name>
</gene>
<evidence type="ECO:0000313" key="4">
    <source>
        <dbReference type="EMBL" id="MBB4966408.1"/>
    </source>
</evidence>
<proteinExistence type="inferred from homology"/>
<name>A0A7W7WXA6_9PSEU</name>
<evidence type="ECO:0000313" key="5">
    <source>
        <dbReference type="Proteomes" id="UP000542674"/>
    </source>
</evidence>
<comment type="similarity">
    <text evidence="1">Belongs to the NAD(P)-dependent epimerase/dehydratase family. SDR39U1 subfamily.</text>
</comment>
<comment type="caution">
    <text evidence="4">The sequence shown here is derived from an EMBL/GenBank/DDBJ whole genome shotgun (WGS) entry which is preliminary data.</text>
</comment>
<dbReference type="PANTHER" id="PTHR11092:SF0">
    <property type="entry name" value="EPIMERASE FAMILY PROTEIN SDR39U1"/>
    <property type="match status" value="1"/>
</dbReference>
<dbReference type="InterPro" id="IPR036291">
    <property type="entry name" value="NAD(P)-bd_dom_sf"/>
</dbReference>
<organism evidence="4 5">
    <name type="scientific">Saccharothrix violaceirubra</name>
    <dbReference type="NCBI Taxonomy" id="413306"/>
    <lineage>
        <taxon>Bacteria</taxon>
        <taxon>Bacillati</taxon>
        <taxon>Actinomycetota</taxon>
        <taxon>Actinomycetes</taxon>
        <taxon>Pseudonocardiales</taxon>
        <taxon>Pseudonocardiaceae</taxon>
        <taxon>Saccharothrix</taxon>
    </lineage>
</organism>
<feature type="domain" description="NAD-dependent epimerase/dehydratase" evidence="2">
    <location>
        <begin position="3"/>
        <end position="209"/>
    </location>
</feature>
<dbReference type="RefSeq" id="WP_184670376.1">
    <property type="nucleotide sequence ID" value="NZ_BAABAI010000026.1"/>
</dbReference>
<evidence type="ECO:0000259" key="2">
    <source>
        <dbReference type="Pfam" id="PF01370"/>
    </source>
</evidence>
<dbReference type="SUPFAM" id="SSF51735">
    <property type="entry name" value="NAD(P)-binding Rossmann-fold domains"/>
    <property type="match status" value="1"/>
</dbReference>
<evidence type="ECO:0000256" key="1">
    <source>
        <dbReference type="ARBA" id="ARBA00009353"/>
    </source>
</evidence>
<dbReference type="NCBIfam" id="TIGR01777">
    <property type="entry name" value="yfcH"/>
    <property type="match status" value="1"/>
</dbReference>
<reference evidence="4 5" key="1">
    <citation type="submission" date="2020-08" db="EMBL/GenBank/DDBJ databases">
        <title>Sequencing the genomes of 1000 actinobacteria strains.</title>
        <authorList>
            <person name="Klenk H.-P."/>
        </authorList>
    </citation>
    <scope>NUCLEOTIDE SEQUENCE [LARGE SCALE GENOMIC DNA]</scope>
    <source>
        <strain evidence="4 5">DSM 45084</strain>
    </source>
</reference>
<keyword evidence="5" id="KW-1185">Reference proteome</keyword>
<feature type="domain" description="DUF1731" evidence="3">
    <location>
        <begin position="245"/>
        <end position="292"/>
    </location>
</feature>
<dbReference type="Pfam" id="PF01370">
    <property type="entry name" value="Epimerase"/>
    <property type="match status" value="1"/>
</dbReference>
<protein>
    <recommendedName>
        <fullName evidence="6">TIGR01777 family protein</fullName>
    </recommendedName>
</protein>